<dbReference type="SMART" id="SM00257">
    <property type="entry name" value="LysM"/>
    <property type="match status" value="1"/>
</dbReference>
<protein>
    <submittedName>
        <fullName evidence="4">LysM peptidoglycan-binding domain-containing protein</fullName>
    </submittedName>
</protein>
<dbReference type="AlphaFoldDB" id="A0A6N8E775"/>
<evidence type="ECO:0000313" key="4">
    <source>
        <dbReference type="EMBL" id="MTW20092.1"/>
    </source>
</evidence>
<dbReference type="SUPFAM" id="SSF54106">
    <property type="entry name" value="LysM domain"/>
    <property type="match status" value="1"/>
</dbReference>
<dbReference type="Proteomes" id="UP000434044">
    <property type="component" value="Unassembled WGS sequence"/>
</dbReference>
<name>A0A6N8E775_9GAMM</name>
<dbReference type="PANTHER" id="PTHR34700">
    <property type="entry name" value="POTASSIUM BINDING PROTEIN KBP"/>
    <property type="match status" value="1"/>
</dbReference>
<evidence type="ECO:0000313" key="5">
    <source>
        <dbReference type="Proteomes" id="UP000434044"/>
    </source>
</evidence>
<feature type="domain" description="LysM" evidence="3">
    <location>
        <begin position="146"/>
        <end position="195"/>
    </location>
</feature>
<dbReference type="InterPro" id="IPR036779">
    <property type="entry name" value="LysM_dom_sf"/>
</dbReference>
<reference evidence="4 5" key="1">
    <citation type="submission" date="2019-11" db="EMBL/GenBank/DDBJ databases">
        <title>Whole-genome sequence of the anaerobic purple sulfur bacterium Allochromatium palmeri DSM 15591.</title>
        <authorList>
            <person name="Kyndt J.A."/>
            <person name="Meyer T.E."/>
        </authorList>
    </citation>
    <scope>NUCLEOTIDE SEQUENCE [LARGE SCALE GENOMIC DNA]</scope>
    <source>
        <strain evidence="4 5">DSM 15591</strain>
    </source>
</reference>
<evidence type="ECO:0000259" key="3">
    <source>
        <dbReference type="PROSITE" id="PS51782"/>
    </source>
</evidence>
<dbReference type="Gene3D" id="3.10.350.10">
    <property type="entry name" value="LysM domain"/>
    <property type="match status" value="1"/>
</dbReference>
<dbReference type="PROSITE" id="PS51782">
    <property type="entry name" value="LYSM"/>
    <property type="match status" value="1"/>
</dbReference>
<gene>
    <name evidence="4" type="ORF">GJ668_03165</name>
</gene>
<proteinExistence type="predicted"/>
<feature type="coiled-coil region" evidence="1">
    <location>
        <begin position="88"/>
        <end position="146"/>
    </location>
</feature>
<feature type="compositionally biased region" description="Low complexity" evidence="2">
    <location>
        <begin position="44"/>
        <end position="62"/>
    </location>
</feature>
<dbReference type="SUPFAM" id="SSF57997">
    <property type="entry name" value="Tropomyosin"/>
    <property type="match status" value="1"/>
</dbReference>
<keyword evidence="5" id="KW-1185">Reference proteome</keyword>
<dbReference type="InterPro" id="IPR018392">
    <property type="entry name" value="LysM"/>
</dbReference>
<dbReference type="InterPro" id="IPR052196">
    <property type="entry name" value="Bact_Kbp"/>
</dbReference>
<evidence type="ECO:0000256" key="2">
    <source>
        <dbReference type="SAM" id="MobiDB-lite"/>
    </source>
</evidence>
<dbReference type="OrthoDB" id="370541at2"/>
<comment type="caution">
    <text evidence="4">The sequence shown here is derived from an EMBL/GenBank/DDBJ whole genome shotgun (WGS) entry which is preliminary data.</text>
</comment>
<dbReference type="CDD" id="cd00118">
    <property type="entry name" value="LysM"/>
    <property type="match status" value="1"/>
</dbReference>
<dbReference type="Pfam" id="PF01476">
    <property type="entry name" value="LysM"/>
    <property type="match status" value="1"/>
</dbReference>
<keyword evidence="1" id="KW-0175">Coiled coil</keyword>
<evidence type="ECO:0000256" key="1">
    <source>
        <dbReference type="SAM" id="Coils"/>
    </source>
</evidence>
<accession>A0A6N8E775</accession>
<organism evidence="4 5">
    <name type="scientific">Allochromatium palmeri</name>
    <dbReference type="NCBI Taxonomy" id="231048"/>
    <lineage>
        <taxon>Bacteria</taxon>
        <taxon>Pseudomonadati</taxon>
        <taxon>Pseudomonadota</taxon>
        <taxon>Gammaproteobacteria</taxon>
        <taxon>Chromatiales</taxon>
        <taxon>Chromatiaceae</taxon>
        <taxon>Allochromatium</taxon>
    </lineage>
</organism>
<dbReference type="EMBL" id="WNKT01000004">
    <property type="protein sequence ID" value="MTW20092.1"/>
    <property type="molecule type" value="Genomic_DNA"/>
</dbReference>
<sequence length="196" mass="21950">MRYRSSRRESTAWSREFWILLIVLAGMPVGLALASEPAPDAEPETATSQATAAEGAAATPEPSHQRFDELQQRVEGMEGKLRESAHARKSADQARMEAERRLAEAMQTLEALRANQADLEQRLSNCESARTQLDEALQQHNAASKMLYRVRPGDSLALISLRVYGRSDQWQRIFEANRHQLANPDRLTPGMTLVIP</sequence>
<dbReference type="RefSeq" id="WP_155448673.1">
    <property type="nucleotide sequence ID" value="NZ_WNKT01000004.1"/>
</dbReference>
<dbReference type="PANTHER" id="PTHR34700:SF4">
    <property type="entry name" value="PHAGE-LIKE ELEMENT PBSX PROTEIN XKDP"/>
    <property type="match status" value="1"/>
</dbReference>
<feature type="region of interest" description="Disordered" evidence="2">
    <location>
        <begin position="35"/>
        <end position="65"/>
    </location>
</feature>